<evidence type="ECO:0000256" key="4">
    <source>
        <dbReference type="ARBA" id="ARBA00023136"/>
    </source>
</evidence>
<comment type="caution">
    <text evidence="6">The sequence shown here is derived from an EMBL/GenBank/DDBJ whole genome shotgun (WGS) entry which is preliminary data.</text>
</comment>
<feature type="compositionally biased region" description="Low complexity" evidence="5">
    <location>
        <begin position="46"/>
        <end position="69"/>
    </location>
</feature>
<keyword evidence="3" id="KW-1133">Transmembrane helix</keyword>
<keyword evidence="2" id="KW-0812">Transmembrane</keyword>
<feature type="region of interest" description="Disordered" evidence="5">
    <location>
        <begin position="545"/>
        <end position="588"/>
    </location>
</feature>
<keyword evidence="4" id="KW-0472">Membrane</keyword>
<evidence type="ECO:0000256" key="5">
    <source>
        <dbReference type="SAM" id="MobiDB-lite"/>
    </source>
</evidence>
<accession>A0ABQ8S5M1</accession>
<dbReference type="PANTHER" id="PTHR31395:SF23">
    <property type="entry name" value="GEO05642P1"/>
    <property type="match status" value="1"/>
</dbReference>
<dbReference type="InterPro" id="IPR026910">
    <property type="entry name" value="Shisa"/>
</dbReference>
<gene>
    <name evidence="6" type="ORF">ANN_26041</name>
</gene>
<dbReference type="Proteomes" id="UP001148838">
    <property type="component" value="Unassembled WGS sequence"/>
</dbReference>
<name>A0ABQ8S5M1_PERAM</name>
<sequence>MKPTTPNPRPPSSQPSSEDDSRNSNAKSESTSQPKRIKRKKKNNLTESTTIITTPQTSCSKQQTSQQPSIVSANSNDDTFAELNTMPTTTANRTVIITNCLPHLLTSTPISDEFSYEITAINETDRVLTFPSRQYLSSFTNKYPSTQFGPKAIYSCPPKATESAPWNTGLCPTNEIDSLIHPLQHGTTNNRQTNHNREDDAYTDPPSDMSEAGDWQQVNHKRNRNSLQKSHNPPTTTRTTTQPPIPTPTSSQQPQPPRYSLRISEHTINGNNPFFIHHLIHHNELIIEQPNLFWARSTSTTTLSFTIKDDLDTFINKIPATTFGPNAKYTITHGPTQRQTTTPPRDISVVMRDVASTIPLDALTDALLNQQFKVNRIVRIISAQTQRPTEMVRIFVDDVDTSNRLLTGVKLFGRNYRVEASREQIRHRPCARCAQYGHDATTCNNAPKCWKCGNNPAICKHKVTDNLKFCATCSDNSHYTGQMMCPRYPKATPLTTTAPTYRPIYAPPTPTIVNPSQMASQFPPLPSPATINHGSYATVTASLLTQKSQSSQSHSPDEPTKATTTLNTQTESSPQPELPNTAPTPTQSFHDLKQYIDEKMNEQEEKLAAFILAMFTTYAPPAKRLHRIKIANNAARKLMKKTIRHQFINNQLQFTFVPFRKVTPSATTMGLDTDNN</sequence>
<reference evidence="6 7" key="1">
    <citation type="journal article" date="2022" name="Allergy">
        <title>Genome assembly and annotation of Periplaneta americana reveal a comprehensive cockroach allergen profile.</title>
        <authorList>
            <person name="Wang L."/>
            <person name="Xiong Q."/>
            <person name="Saelim N."/>
            <person name="Wang L."/>
            <person name="Nong W."/>
            <person name="Wan A.T."/>
            <person name="Shi M."/>
            <person name="Liu X."/>
            <person name="Cao Q."/>
            <person name="Hui J.H.L."/>
            <person name="Sookrung N."/>
            <person name="Leung T.F."/>
            <person name="Tungtrongchitr A."/>
            <person name="Tsui S.K.W."/>
        </authorList>
    </citation>
    <scope>NUCLEOTIDE SEQUENCE [LARGE SCALE GENOMIC DNA]</scope>
    <source>
        <strain evidence="6">PWHHKU_190912</strain>
    </source>
</reference>
<feature type="region of interest" description="Disordered" evidence="5">
    <location>
        <begin position="184"/>
        <end position="258"/>
    </location>
</feature>
<evidence type="ECO:0000313" key="7">
    <source>
        <dbReference type="Proteomes" id="UP001148838"/>
    </source>
</evidence>
<dbReference type="PANTHER" id="PTHR31395">
    <property type="entry name" value="SHISA"/>
    <property type="match status" value="1"/>
</dbReference>
<feature type="region of interest" description="Disordered" evidence="5">
    <location>
        <begin position="1"/>
        <end position="75"/>
    </location>
</feature>
<organism evidence="6 7">
    <name type="scientific">Periplaneta americana</name>
    <name type="common">American cockroach</name>
    <name type="synonym">Blatta americana</name>
    <dbReference type="NCBI Taxonomy" id="6978"/>
    <lineage>
        <taxon>Eukaryota</taxon>
        <taxon>Metazoa</taxon>
        <taxon>Ecdysozoa</taxon>
        <taxon>Arthropoda</taxon>
        <taxon>Hexapoda</taxon>
        <taxon>Insecta</taxon>
        <taxon>Pterygota</taxon>
        <taxon>Neoptera</taxon>
        <taxon>Polyneoptera</taxon>
        <taxon>Dictyoptera</taxon>
        <taxon>Blattodea</taxon>
        <taxon>Blattoidea</taxon>
        <taxon>Blattidae</taxon>
        <taxon>Blattinae</taxon>
        <taxon>Periplaneta</taxon>
    </lineage>
</organism>
<evidence type="ECO:0000313" key="6">
    <source>
        <dbReference type="EMBL" id="KAJ4429045.1"/>
    </source>
</evidence>
<comment type="subcellular location">
    <subcellularLocation>
        <location evidence="1">Membrane</location>
    </subcellularLocation>
</comment>
<feature type="compositionally biased region" description="Low complexity" evidence="5">
    <location>
        <begin position="233"/>
        <end position="253"/>
    </location>
</feature>
<feature type="compositionally biased region" description="Pro residues" evidence="5">
    <location>
        <begin position="1"/>
        <end position="13"/>
    </location>
</feature>
<feature type="compositionally biased region" description="Polar residues" evidence="5">
    <location>
        <begin position="561"/>
        <end position="575"/>
    </location>
</feature>
<evidence type="ECO:0008006" key="8">
    <source>
        <dbReference type="Google" id="ProtNLM"/>
    </source>
</evidence>
<evidence type="ECO:0000256" key="1">
    <source>
        <dbReference type="ARBA" id="ARBA00004370"/>
    </source>
</evidence>
<dbReference type="EMBL" id="JAJSOF020000036">
    <property type="protein sequence ID" value="KAJ4429045.1"/>
    <property type="molecule type" value="Genomic_DNA"/>
</dbReference>
<feature type="compositionally biased region" description="Polar residues" evidence="5">
    <location>
        <begin position="25"/>
        <end position="34"/>
    </location>
</feature>
<evidence type="ECO:0000256" key="3">
    <source>
        <dbReference type="ARBA" id="ARBA00022989"/>
    </source>
</evidence>
<evidence type="ECO:0000256" key="2">
    <source>
        <dbReference type="ARBA" id="ARBA00022692"/>
    </source>
</evidence>
<proteinExistence type="predicted"/>
<keyword evidence="7" id="KW-1185">Reference proteome</keyword>
<protein>
    <recommendedName>
        <fullName evidence="8">Gag-like protein</fullName>
    </recommendedName>
</protein>